<sequence length="167" mass="19071">MTIALSLPQTRKFVLNPGELLFSQEPVQVQTLLGSCVAITLWHPQHKLGGMCHYLLPDRQRFHRPERHPHGYFGSDVFHSFLEHIAKARLSPSEFEAKIFGGGNVILWPDRHRFNINVAEANIRFGQQRLREAGFAVKAEDVGGERYRQVVFEMNSGSVWVKYGRCG</sequence>
<dbReference type="InterPro" id="IPR005659">
    <property type="entry name" value="Chemorcpt_Glu_NH3ase_CheD"/>
</dbReference>
<keyword evidence="1 3" id="KW-0145">Chemotaxis</keyword>
<gene>
    <name evidence="3" type="primary">cheD</name>
    <name evidence="4" type="ORF">KHX94_06650</name>
</gene>
<reference evidence="4 5" key="1">
    <citation type="journal article" date="2012" name="Int. J. Syst. Evol. Microbiol.">
        <title>Shewanella dokdonensis sp. nov., isolated from seawater.</title>
        <authorList>
            <person name="Sung H.R."/>
            <person name="Yoon J.H."/>
            <person name="Ghim S.Y."/>
        </authorList>
    </citation>
    <scope>NUCLEOTIDE SEQUENCE [LARGE SCALE GENOMIC DNA]</scope>
    <source>
        <strain evidence="4 5">DSM 23626</strain>
    </source>
</reference>
<dbReference type="PANTHER" id="PTHR35147">
    <property type="entry name" value="CHEMORECEPTOR GLUTAMINE DEAMIDASE CHED-RELATED"/>
    <property type="match status" value="1"/>
</dbReference>
<evidence type="ECO:0000256" key="2">
    <source>
        <dbReference type="ARBA" id="ARBA00022801"/>
    </source>
</evidence>
<comment type="function">
    <text evidence="3">Probably deamidates glutamine residues to glutamate on methyl-accepting chemotaxis receptors (MCPs), playing an important role in chemotaxis.</text>
</comment>
<name>A0ABX8DKA5_9GAMM</name>
<proteinExistence type="inferred from homology"/>
<dbReference type="PANTHER" id="PTHR35147:SF3">
    <property type="entry name" value="CHEMORECEPTOR GLUTAMINE DEAMIDASE CHED 1-RELATED"/>
    <property type="match status" value="1"/>
</dbReference>
<dbReference type="Pfam" id="PF03975">
    <property type="entry name" value="CheD"/>
    <property type="match status" value="1"/>
</dbReference>
<comment type="similarity">
    <text evidence="3">Belongs to the CheD family.</text>
</comment>
<dbReference type="EC" id="3.5.1.44" evidence="3"/>
<accession>A0ABX8DKA5</accession>
<dbReference type="Proteomes" id="UP000676428">
    <property type="component" value="Chromosome"/>
</dbReference>
<dbReference type="SUPFAM" id="SSF64438">
    <property type="entry name" value="CNF1/YfiH-like putative cysteine hydrolases"/>
    <property type="match status" value="1"/>
</dbReference>
<organism evidence="4 5">
    <name type="scientific">Shewanella dokdonensis</name>
    <dbReference type="NCBI Taxonomy" id="712036"/>
    <lineage>
        <taxon>Bacteria</taxon>
        <taxon>Pseudomonadati</taxon>
        <taxon>Pseudomonadota</taxon>
        <taxon>Gammaproteobacteria</taxon>
        <taxon>Alteromonadales</taxon>
        <taxon>Shewanellaceae</taxon>
        <taxon>Shewanella</taxon>
    </lineage>
</organism>
<dbReference type="Gene3D" id="3.30.1330.200">
    <property type="match status" value="1"/>
</dbReference>
<keyword evidence="2 3" id="KW-0378">Hydrolase</keyword>
<dbReference type="RefSeq" id="WP_213682838.1">
    <property type="nucleotide sequence ID" value="NZ_CP074572.1"/>
</dbReference>
<dbReference type="EMBL" id="CP074572">
    <property type="protein sequence ID" value="QVK24232.1"/>
    <property type="molecule type" value="Genomic_DNA"/>
</dbReference>
<keyword evidence="5" id="KW-1185">Reference proteome</keyword>
<evidence type="ECO:0000256" key="3">
    <source>
        <dbReference type="HAMAP-Rule" id="MF_01440"/>
    </source>
</evidence>
<protein>
    <recommendedName>
        <fullName evidence="3">Probable chemoreceptor glutamine deamidase CheD</fullName>
        <ecNumber evidence="3">3.5.1.44</ecNumber>
    </recommendedName>
</protein>
<dbReference type="HAMAP" id="MF_01440">
    <property type="entry name" value="CheD"/>
    <property type="match status" value="1"/>
</dbReference>
<dbReference type="InterPro" id="IPR011324">
    <property type="entry name" value="Cytotoxic_necrot_fac-like_cat"/>
</dbReference>
<dbReference type="CDD" id="cd16352">
    <property type="entry name" value="CheD"/>
    <property type="match status" value="1"/>
</dbReference>
<evidence type="ECO:0000313" key="5">
    <source>
        <dbReference type="Proteomes" id="UP000676428"/>
    </source>
</evidence>
<evidence type="ECO:0000313" key="4">
    <source>
        <dbReference type="EMBL" id="QVK24232.1"/>
    </source>
</evidence>
<evidence type="ECO:0000256" key="1">
    <source>
        <dbReference type="ARBA" id="ARBA00022500"/>
    </source>
</evidence>
<dbReference type="InterPro" id="IPR038592">
    <property type="entry name" value="CheD-like_sf"/>
</dbReference>
<comment type="catalytic activity">
    <reaction evidence="3">
        <text>L-glutaminyl-[protein] + H2O = L-glutamyl-[protein] + NH4(+)</text>
        <dbReference type="Rhea" id="RHEA:16441"/>
        <dbReference type="Rhea" id="RHEA-COMP:10207"/>
        <dbReference type="Rhea" id="RHEA-COMP:10208"/>
        <dbReference type="ChEBI" id="CHEBI:15377"/>
        <dbReference type="ChEBI" id="CHEBI:28938"/>
        <dbReference type="ChEBI" id="CHEBI:29973"/>
        <dbReference type="ChEBI" id="CHEBI:30011"/>
        <dbReference type="EC" id="3.5.1.44"/>
    </reaction>
</comment>